<comment type="function">
    <text evidence="12">eIF-2 functions in the early steps of protein synthesis by forming a ternary complex with GTP and initiator tRNA.</text>
</comment>
<keyword evidence="3 12" id="KW-0396">Initiation factor</keyword>
<evidence type="ECO:0000256" key="11">
    <source>
        <dbReference type="ARBA" id="ARBA00048107"/>
    </source>
</evidence>
<feature type="binding site" evidence="12">
    <location>
        <position position="45"/>
    </location>
    <ligand>
        <name>Mg(2+)</name>
        <dbReference type="ChEBI" id="CHEBI:18420"/>
        <label>1</label>
    </ligand>
</feature>
<dbReference type="SUPFAM" id="SSF52540">
    <property type="entry name" value="P-loop containing nucleoside triphosphate hydrolases"/>
    <property type="match status" value="1"/>
</dbReference>
<dbReference type="GO" id="GO:0003924">
    <property type="term" value="F:GTPase activity"/>
    <property type="evidence" value="ECO:0007669"/>
    <property type="project" value="InterPro"/>
</dbReference>
<dbReference type="Gene3D" id="3.40.50.300">
    <property type="entry name" value="P-loop containing nucleotide triphosphate hydrolases"/>
    <property type="match status" value="1"/>
</dbReference>
<evidence type="ECO:0000313" key="14">
    <source>
        <dbReference type="EMBL" id="HIP84371.1"/>
    </source>
</evidence>
<feature type="binding site" evidence="12">
    <location>
        <begin position="146"/>
        <end position="149"/>
    </location>
    <ligand>
        <name>GTP</name>
        <dbReference type="ChEBI" id="CHEBI:37565"/>
    </ligand>
</feature>
<dbReference type="PRINTS" id="PR00315">
    <property type="entry name" value="ELONGATNFCT"/>
</dbReference>
<dbReference type="AlphaFoldDB" id="A0A832ZBI8"/>
<dbReference type="InterPro" id="IPR044127">
    <property type="entry name" value="eIF2g_dom_2"/>
</dbReference>
<dbReference type="Proteomes" id="UP000643554">
    <property type="component" value="Unassembled WGS sequence"/>
</dbReference>
<dbReference type="GO" id="GO:0005829">
    <property type="term" value="C:cytosol"/>
    <property type="evidence" value="ECO:0007669"/>
    <property type="project" value="TreeGrafter"/>
</dbReference>
<keyword evidence="4 12" id="KW-0479">Metal-binding</keyword>
<evidence type="ECO:0000256" key="3">
    <source>
        <dbReference type="ARBA" id="ARBA00022540"/>
    </source>
</evidence>
<dbReference type="CDD" id="cd03688">
    <property type="entry name" value="eIF2_gamma_II"/>
    <property type="match status" value="1"/>
</dbReference>
<dbReference type="PANTHER" id="PTHR42854:SF3">
    <property type="entry name" value="EUKARYOTIC TRANSLATION INITIATION FACTOR 2 SUBUNIT 3-RELATED"/>
    <property type="match status" value="1"/>
</dbReference>
<dbReference type="Pfam" id="PF09173">
    <property type="entry name" value="eIF2_C"/>
    <property type="match status" value="1"/>
</dbReference>
<organism evidence="14 16">
    <name type="scientific">Methanothermococcus okinawensis</name>
    <dbReference type="NCBI Taxonomy" id="155863"/>
    <lineage>
        <taxon>Archaea</taxon>
        <taxon>Methanobacteriati</taxon>
        <taxon>Methanobacteriota</taxon>
        <taxon>Methanomada group</taxon>
        <taxon>Methanococci</taxon>
        <taxon>Methanococcales</taxon>
        <taxon>Methanococcaceae</taxon>
        <taxon>Methanothermococcus</taxon>
    </lineage>
</organism>
<dbReference type="FunFam" id="2.40.30.10:FF:000075">
    <property type="entry name" value="Translation initiation factor 2 subunit gamma"/>
    <property type="match status" value="1"/>
</dbReference>
<feature type="binding site" evidence="12">
    <location>
        <position position="43"/>
    </location>
    <ligand>
        <name>Mg(2+)</name>
        <dbReference type="ChEBI" id="CHEBI:18420"/>
        <label>2</label>
    </ligand>
</feature>
<comment type="cofactor">
    <cofactor evidence="1 12">
        <name>Mg(2+)</name>
        <dbReference type="ChEBI" id="CHEBI:18420"/>
    </cofactor>
</comment>
<dbReference type="InterPro" id="IPR005225">
    <property type="entry name" value="Small_GTP-bd"/>
</dbReference>
<evidence type="ECO:0000259" key="13">
    <source>
        <dbReference type="PROSITE" id="PS51722"/>
    </source>
</evidence>
<keyword evidence="8 12" id="KW-0460">Magnesium</keyword>
<feature type="domain" description="Tr-type G" evidence="13">
    <location>
        <begin position="6"/>
        <end position="203"/>
    </location>
</feature>
<dbReference type="Pfam" id="PF03144">
    <property type="entry name" value="GTP_EFTU_D2"/>
    <property type="match status" value="1"/>
</dbReference>
<evidence type="ECO:0000256" key="7">
    <source>
        <dbReference type="ARBA" id="ARBA00022833"/>
    </source>
</evidence>
<dbReference type="InterPro" id="IPR015256">
    <property type="entry name" value="eIF2g_C"/>
</dbReference>
<dbReference type="Gene3D" id="2.40.30.10">
    <property type="entry name" value="Translation factors"/>
    <property type="match status" value="2"/>
</dbReference>
<evidence type="ECO:0000256" key="6">
    <source>
        <dbReference type="ARBA" id="ARBA00022801"/>
    </source>
</evidence>
<dbReference type="CDD" id="cd01888">
    <property type="entry name" value="eIF2_gamma"/>
    <property type="match status" value="1"/>
</dbReference>
<dbReference type="EC" id="3.6.5.3" evidence="12"/>
<proteinExistence type="inferred from homology"/>
<keyword evidence="7 12" id="KW-0862">Zinc</keyword>
<dbReference type="GO" id="GO:0000049">
    <property type="term" value="F:tRNA binding"/>
    <property type="evidence" value="ECO:0007669"/>
    <property type="project" value="InterPro"/>
</dbReference>
<dbReference type="InterPro" id="IPR000795">
    <property type="entry name" value="T_Tr_GTP-bd_dom"/>
</dbReference>
<dbReference type="PROSITE" id="PS51722">
    <property type="entry name" value="G_TR_2"/>
    <property type="match status" value="1"/>
</dbReference>
<dbReference type="NCBIfam" id="TIGR00231">
    <property type="entry name" value="small_GTP"/>
    <property type="match status" value="1"/>
</dbReference>
<feature type="binding site" evidence="12">
    <location>
        <position position="73"/>
    </location>
    <ligand>
        <name>Zn(2+)</name>
        <dbReference type="ChEBI" id="CHEBI:29105"/>
    </ligand>
</feature>
<dbReference type="Pfam" id="PF00009">
    <property type="entry name" value="GTP_EFTU"/>
    <property type="match status" value="1"/>
</dbReference>
<dbReference type="SUPFAM" id="SSF50465">
    <property type="entry name" value="EF-Tu/eEF-1alpha/eIF2-gamma C-terminal domain"/>
    <property type="match status" value="1"/>
</dbReference>
<evidence type="ECO:0000256" key="1">
    <source>
        <dbReference type="ARBA" id="ARBA00001946"/>
    </source>
</evidence>
<dbReference type="PANTHER" id="PTHR42854">
    <property type="entry name" value="EUKARYOTIC TRANSLATION INITIATION FACTOR 2 SUBUNIT 3 FAMILY MEMBER"/>
    <property type="match status" value="1"/>
</dbReference>
<dbReference type="InterPro" id="IPR022424">
    <property type="entry name" value="TIF2_gsu"/>
</dbReference>
<feature type="binding site" evidence="12">
    <location>
        <position position="58"/>
    </location>
    <ligand>
        <name>Zn(2+)</name>
        <dbReference type="ChEBI" id="CHEBI:29105"/>
    </ligand>
</feature>
<evidence type="ECO:0000313" key="15">
    <source>
        <dbReference type="EMBL" id="HIP91406.1"/>
    </source>
</evidence>
<dbReference type="FunFam" id="3.40.50.300:FF:000065">
    <property type="entry name" value="Eukaryotic translation initiation factor 2 subunit gamma"/>
    <property type="match status" value="1"/>
</dbReference>
<dbReference type="InterPro" id="IPR044128">
    <property type="entry name" value="eIF2g_GTP-bd"/>
</dbReference>
<dbReference type="GO" id="GO:0001731">
    <property type="term" value="P:formation of translation preinitiation complex"/>
    <property type="evidence" value="ECO:0007669"/>
    <property type="project" value="TreeGrafter"/>
</dbReference>
<keyword evidence="9 12" id="KW-0648">Protein biosynthesis</keyword>
<evidence type="ECO:0000256" key="8">
    <source>
        <dbReference type="ARBA" id="ARBA00022842"/>
    </source>
</evidence>
<dbReference type="InterPro" id="IPR027417">
    <property type="entry name" value="P-loop_NTPase"/>
</dbReference>
<keyword evidence="6 12" id="KW-0378">Hydrolase</keyword>
<dbReference type="GO" id="GO:0046872">
    <property type="term" value="F:metal ion binding"/>
    <property type="evidence" value="ECO:0007669"/>
    <property type="project" value="UniProtKB-KW"/>
</dbReference>
<comment type="catalytic activity">
    <reaction evidence="11 12">
        <text>GTP + H2O = GDP + phosphate + H(+)</text>
        <dbReference type="Rhea" id="RHEA:19669"/>
        <dbReference type="ChEBI" id="CHEBI:15377"/>
        <dbReference type="ChEBI" id="CHEBI:15378"/>
        <dbReference type="ChEBI" id="CHEBI:37565"/>
        <dbReference type="ChEBI" id="CHEBI:43474"/>
        <dbReference type="ChEBI" id="CHEBI:58189"/>
        <dbReference type="EC" id="3.6.5.3"/>
    </reaction>
</comment>
<dbReference type="Proteomes" id="UP000618343">
    <property type="component" value="Unassembled WGS sequence"/>
</dbReference>
<feature type="binding site" evidence="12">
    <location>
        <begin position="181"/>
        <end position="183"/>
    </location>
    <ligand>
        <name>GTP</name>
        <dbReference type="ChEBI" id="CHEBI:37565"/>
    </ligand>
</feature>
<dbReference type="SUPFAM" id="SSF50447">
    <property type="entry name" value="Translation proteins"/>
    <property type="match status" value="1"/>
</dbReference>
<feature type="binding site" evidence="12">
    <location>
        <position position="61"/>
    </location>
    <ligand>
        <name>Zn(2+)</name>
        <dbReference type="ChEBI" id="CHEBI:29105"/>
    </ligand>
</feature>
<protein>
    <recommendedName>
        <fullName evidence="12">Translation initiation factor 2 subunit gamma</fullName>
        <ecNumber evidence="12">3.6.5.3</ecNumber>
    </recommendedName>
    <alternativeName>
        <fullName evidence="12">aIF2-gamma</fullName>
    </alternativeName>
    <alternativeName>
        <fullName evidence="12">eIF-2-gamma</fullName>
    </alternativeName>
</protein>
<dbReference type="NCBIfam" id="TIGR03680">
    <property type="entry name" value="eif2g_arch"/>
    <property type="match status" value="1"/>
</dbReference>
<evidence type="ECO:0000256" key="12">
    <source>
        <dbReference type="HAMAP-Rule" id="MF_00119"/>
    </source>
</evidence>
<feature type="binding site" evidence="12">
    <location>
        <begin position="18"/>
        <end position="23"/>
    </location>
    <ligand>
        <name>GTP</name>
        <dbReference type="ChEBI" id="CHEBI:37565"/>
    </ligand>
</feature>
<dbReference type="InterPro" id="IPR009000">
    <property type="entry name" value="Transl_B-barrel_sf"/>
</dbReference>
<dbReference type="GO" id="GO:0005525">
    <property type="term" value="F:GTP binding"/>
    <property type="evidence" value="ECO:0007669"/>
    <property type="project" value="UniProtKB-UniRule"/>
</dbReference>
<dbReference type="EMBL" id="DQUO01000043">
    <property type="protein sequence ID" value="HIP91406.1"/>
    <property type="molecule type" value="Genomic_DNA"/>
</dbReference>
<dbReference type="GO" id="GO:0003746">
    <property type="term" value="F:translation elongation factor activity"/>
    <property type="evidence" value="ECO:0007669"/>
    <property type="project" value="UniProtKB-UniRule"/>
</dbReference>
<reference evidence="14" key="1">
    <citation type="journal article" date="2020" name="ISME J.">
        <title>Gammaproteobacteria mediating utilization of methyl-, sulfur- and petroleum organic compounds in deep ocean hydrothermal plumes.</title>
        <authorList>
            <person name="Zhou Z."/>
            <person name="Liu Y."/>
            <person name="Pan J."/>
            <person name="Cron B.R."/>
            <person name="Toner B.M."/>
            <person name="Anantharaman K."/>
            <person name="Breier J.A."/>
            <person name="Dick G.J."/>
            <person name="Li M."/>
        </authorList>
    </citation>
    <scope>NUCLEOTIDE SEQUENCE</scope>
    <source>
        <strain evidence="14">SZUA-1453</strain>
        <strain evidence="15">SZUA-1471</strain>
    </source>
</reference>
<feature type="binding site" evidence="12">
    <location>
        <position position="76"/>
    </location>
    <ligand>
        <name>Zn(2+)</name>
        <dbReference type="ChEBI" id="CHEBI:29105"/>
    </ligand>
</feature>
<gene>
    <name evidence="12" type="primary">eif2g</name>
    <name evidence="14" type="ORF">EYH15_02645</name>
    <name evidence="15" type="ORF">EYH21_03815</name>
</gene>
<evidence type="ECO:0000256" key="2">
    <source>
        <dbReference type="ARBA" id="ARBA00005388"/>
    </source>
</evidence>
<dbReference type="InterPro" id="IPR050543">
    <property type="entry name" value="eIF2G"/>
</dbReference>
<evidence type="ECO:0000313" key="16">
    <source>
        <dbReference type="Proteomes" id="UP000643554"/>
    </source>
</evidence>
<dbReference type="GO" id="GO:0003743">
    <property type="term" value="F:translation initiation factor activity"/>
    <property type="evidence" value="ECO:0007669"/>
    <property type="project" value="UniProtKB-KW"/>
</dbReference>
<evidence type="ECO:0000256" key="9">
    <source>
        <dbReference type="ARBA" id="ARBA00022917"/>
    </source>
</evidence>
<dbReference type="InterPro" id="IPR004161">
    <property type="entry name" value="EFTu-like_2"/>
</dbReference>
<dbReference type="CDD" id="cd15490">
    <property type="entry name" value="eIF2_gamma_III"/>
    <property type="match status" value="1"/>
</dbReference>
<evidence type="ECO:0000256" key="4">
    <source>
        <dbReference type="ARBA" id="ARBA00022723"/>
    </source>
</evidence>
<dbReference type="HAMAP" id="MF_00119">
    <property type="entry name" value="eIF_2_gamma"/>
    <property type="match status" value="1"/>
</dbReference>
<dbReference type="FunFam" id="2.40.30.10:FF:000009">
    <property type="entry name" value="Eukaryotic translation initiation factor 2 subunit gamma"/>
    <property type="match status" value="1"/>
</dbReference>
<feature type="binding site" evidence="12">
    <location>
        <position position="18"/>
    </location>
    <ligand>
        <name>Mg(2+)</name>
        <dbReference type="ChEBI" id="CHEBI:18420"/>
        <label>2</label>
    </ligand>
</feature>
<dbReference type="NCBIfam" id="NF003077">
    <property type="entry name" value="PRK04000.1"/>
    <property type="match status" value="1"/>
</dbReference>
<evidence type="ECO:0000256" key="10">
    <source>
        <dbReference type="ARBA" id="ARBA00023134"/>
    </source>
</evidence>
<dbReference type="EMBL" id="DQUI01000049">
    <property type="protein sequence ID" value="HIP84371.1"/>
    <property type="molecule type" value="Genomic_DNA"/>
</dbReference>
<comment type="caution">
    <text evidence="14">The sequence shown here is derived from an EMBL/GenBank/DDBJ whole genome shotgun (WGS) entry which is preliminary data.</text>
</comment>
<keyword evidence="10 12" id="KW-0342">GTP-binding</keyword>
<accession>A0A832ZBI8</accession>
<name>A0A832ZBI8_9EURY</name>
<feature type="binding site" evidence="12">
    <location>
        <position position="22"/>
    </location>
    <ligand>
        <name>Mg(2+)</name>
        <dbReference type="ChEBI" id="CHEBI:18420"/>
        <label>1</label>
    </ligand>
</feature>
<comment type="subunit">
    <text evidence="12">Heterotrimer composed of an alpha, a beta and a gamma chain.</text>
</comment>
<keyword evidence="5 12" id="KW-0547">Nucleotide-binding</keyword>
<evidence type="ECO:0000256" key="5">
    <source>
        <dbReference type="ARBA" id="ARBA00022741"/>
    </source>
</evidence>
<sequence>MGRTKQSELNIGMVGHVDHGKTSLTRLLTGVWTDTHSEELKRGITIRLGYADCEIRRCPKCPEPEAYTVEKVCPICGTKTELLRKVSFVDAPGHETLMATMLSGASLMDGAILVIAANEKCPQPQTKEHLMALDVLGIKNIVIVQNKIDLVNEEKARENYQQIKEFIAGTIAEDAPIIPISAHHGANVDVLLNAIQDLIPTPKRDLSLPARMYVARSFDVNKPGCKIEELKGGVIGGSIVQGVLEVGKEIEIRPGLKVTEGNKTYWEPIITEITSLKAGNTSVKKAYPGGLVGVGTKLDPTLTKADALSGSVAGEPGTLPETLDKITIDVHLLDRVVGTKEEKKIEPLRTNEVLMINVGTATTVGVILSARDNIADIKLKLPICAEKGARVALSRRISGRWRLIGYGIIQ</sequence>
<comment type="similarity">
    <text evidence="2 12">Belongs to the TRAFAC class translation factor GTPase superfamily. Classic translation factor GTPase family. EIF2G subfamily.</text>
</comment>
<dbReference type="InterPro" id="IPR009001">
    <property type="entry name" value="Transl_elong_EF1A/Init_IF2_C"/>
</dbReference>